<dbReference type="SUPFAM" id="SSF53474">
    <property type="entry name" value="alpha/beta-Hydrolases"/>
    <property type="match status" value="1"/>
</dbReference>
<protein>
    <recommendedName>
        <fullName evidence="1">AAA+ ATPase lid domain-containing protein</fullName>
    </recommendedName>
</protein>
<gene>
    <name evidence="2" type="ORF">N0V84_004828</name>
</gene>
<name>A0A9W9BR63_9HYPO</name>
<dbReference type="EMBL" id="JAPEUR010000082">
    <property type="protein sequence ID" value="KAJ4322472.1"/>
    <property type="molecule type" value="Genomic_DNA"/>
</dbReference>
<dbReference type="Gene3D" id="3.40.50.1820">
    <property type="entry name" value="alpha/beta hydrolase"/>
    <property type="match status" value="1"/>
</dbReference>
<dbReference type="InterPro" id="IPR027417">
    <property type="entry name" value="P-loop_NTPase"/>
</dbReference>
<reference evidence="2" key="1">
    <citation type="submission" date="2022-10" db="EMBL/GenBank/DDBJ databases">
        <title>Tapping the CABI collections for fungal endophytes: first genome assemblies for Collariella, Neodidymelliopsis, Ascochyta clinopodiicola, Didymella pomorum, Didymosphaeria variabile, Neocosmospora piperis and Neocucurbitaria cava.</title>
        <authorList>
            <person name="Hill R."/>
        </authorList>
    </citation>
    <scope>NUCLEOTIDE SEQUENCE</scope>
    <source>
        <strain evidence="2">IMI 366586</strain>
    </source>
</reference>
<dbReference type="Proteomes" id="UP001140502">
    <property type="component" value="Unassembled WGS sequence"/>
</dbReference>
<dbReference type="InterPro" id="IPR029058">
    <property type="entry name" value="AB_hydrolase_fold"/>
</dbReference>
<dbReference type="Pfam" id="PF23232">
    <property type="entry name" value="AAA_lid_13"/>
    <property type="match status" value="1"/>
</dbReference>
<keyword evidence="3" id="KW-1185">Reference proteome</keyword>
<evidence type="ECO:0000313" key="3">
    <source>
        <dbReference type="Proteomes" id="UP001140502"/>
    </source>
</evidence>
<proteinExistence type="predicted"/>
<organism evidence="2 3">
    <name type="scientific">Fusarium piperis</name>
    <dbReference type="NCBI Taxonomy" id="1435070"/>
    <lineage>
        <taxon>Eukaryota</taxon>
        <taxon>Fungi</taxon>
        <taxon>Dikarya</taxon>
        <taxon>Ascomycota</taxon>
        <taxon>Pezizomycotina</taxon>
        <taxon>Sordariomycetes</taxon>
        <taxon>Hypocreomycetidae</taxon>
        <taxon>Hypocreales</taxon>
        <taxon>Nectriaceae</taxon>
        <taxon>Fusarium</taxon>
        <taxon>Fusarium solani species complex</taxon>
    </lineage>
</organism>
<evidence type="ECO:0000313" key="2">
    <source>
        <dbReference type="EMBL" id="KAJ4322472.1"/>
    </source>
</evidence>
<accession>A0A9W9BR63</accession>
<dbReference type="SUPFAM" id="SSF52540">
    <property type="entry name" value="P-loop containing nucleoside triphosphate hydrolases"/>
    <property type="match status" value="1"/>
</dbReference>
<dbReference type="InterPro" id="IPR056599">
    <property type="entry name" value="AAA_lid_fung"/>
</dbReference>
<sequence>MFDEIEQDLIRPRISEKALSIVRGYPIKDWVLAITKNTNVNVDTNRIMTTGDSAGGYVILLVGLNHSREIRAVTASYPLVDSKSRHFTKLYEKPMFGFSHLPVSLLYEHEAKLKAQEIPSIVSADPQLARASLMFCVVQNARYAKFFPNDQRDFSSWKNSRMIQGPPEAFDDAFISRIHVIIRYDNLSADSRRKIWSHFFDKLDDEREDFKTTQRAKDYVLRDGEISKMEWNGREMCNAVALAEFRFLQNRNSSKTQPTLDQKDFEQVLNMMQQFKTYLHNVHGLNEEERAYKVGSRAHPFSLPEQNC</sequence>
<dbReference type="AlphaFoldDB" id="A0A9W9BR63"/>
<comment type="caution">
    <text evidence="2">The sequence shown here is derived from an EMBL/GenBank/DDBJ whole genome shotgun (WGS) entry which is preliminary data.</text>
</comment>
<evidence type="ECO:0000259" key="1">
    <source>
        <dbReference type="Pfam" id="PF23232"/>
    </source>
</evidence>
<dbReference type="PANTHER" id="PTHR46411:SF4">
    <property type="entry name" value="AAA+ ATPASE DOMAIN-CONTAINING PROTEIN"/>
    <property type="match status" value="1"/>
</dbReference>
<dbReference type="OrthoDB" id="19653at2759"/>
<dbReference type="PANTHER" id="PTHR46411">
    <property type="entry name" value="FAMILY ATPASE, PUTATIVE-RELATED"/>
    <property type="match status" value="1"/>
</dbReference>
<feature type="domain" description="AAA+ ATPase lid" evidence="1">
    <location>
        <begin position="187"/>
        <end position="284"/>
    </location>
</feature>